<protein>
    <submittedName>
        <fullName evidence="9">Spore germination protein (Amino acid permease)</fullName>
    </submittedName>
</protein>
<keyword evidence="5 8" id="KW-0812">Transmembrane</keyword>
<accession>A0A1M6S7N5</accession>
<feature type="transmembrane region" description="Helical" evidence="8">
    <location>
        <begin position="85"/>
        <end position="105"/>
    </location>
</feature>
<dbReference type="InterPro" id="IPR004761">
    <property type="entry name" value="Spore_GerAB"/>
</dbReference>
<evidence type="ECO:0000256" key="8">
    <source>
        <dbReference type="SAM" id="Phobius"/>
    </source>
</evidence>
<evidence type="ECO:0000256" key="5">
    <source>
        <dbReference type="ARBA" id="ARBA00022692"/>
    </source>
</evidence>
<keyword evidence="10" id="KW-1185">Reference proteome</keyword>
<evidence type="ECO:0000256" key="1">
    <source>
        <dbReference type="ARBA" id="ARBA00004141"/>
    </source>
</evidence>
<gene>
    <name evidence="9" type="ORF">SAMN02745248_02467</name>
</gene>
<dbReference type="AlphaFoldDB" id="A0A1M6S7N5"/>
<dbReference type="PANTHER" id="PTHR34975">
    <property type="entry name" value="SPORE GERMINATION PROTEIN A2"/>
    <property type="match status" value="1"/>
</dbReference>
<evidence type="ECO:0000256" key="2">
    <source>
        <dbReference type="ARBA" id="ARBA00007998"/>
    </source>
</evidence>
<evidence type="ECO:0000256" key="7">
    <source>
        <dbReference type="ARBA" id="ARBA00023136"/>
    </source>
</evidence>
<dbReference type="RefSeq" id="WP_178139271.1">
    <property type="nucleotide sequence ID" value="NZ_FRAD01000026.1"/>
</dbReference>
<dbReference type="GO" id="GO:0016020">
    <property type="term" value="C:membrane"/>
    <property type="evidence" value="ECO:0007669"/>
    <property type="project" value="UniProtKB-SubCell"/>
</dbReference>
<dbReference type="PANTHER" id="PTHR34975:SF2">
    <property type="entry name" value="SPORE GERMINATION PROTEIN A2"/>
    <property type="match status" value="1"/>
</dbReference>
<name>A0A1M6S7N5_9CLOT</name>
<feature type="transmembrane region" description="Helical" evidence="8">
    <location>
        <begin position="270"/>
        <end position="291"/>
    </location>
</feature>
<evidence type="ECO:0000256" key="3">
    <source>
        <dbReference type="ARBA" id="ARBA00022448"/>
    </source>
</evidence>
<feature type="transmembrane region" description="Helical" evidence="8">
    <location>
        <begin position="336"/>
        <end position="354"/>
    </location>
</feature>
<comment type="similarity">
    <text evidence="2">Belongs to the amino acid-polyamine-organocation (APC) superfamily. Spore germination protein (SGP) (TC 2.A.3.9) family.</text>
</comment>
<reference evidence="9 10" key="1">
    <citation type="submission" date="2016-11" db="EMBL/GenBank/DDBJ databases">
        <authorList>
            <person name="Jaros S."/>
            <person name="Januszkiewicz K."/>
            <person name="Wedrychowicz H."/>
        </authorList>
    </citation>
    <scope>NUCLEOTIDE SEQUENCE [LARGE SCALE GENOMIC DNA]</scope>
    <source>
        <strain evidence="9 10">DSM 3090</strain>
    </source>
</reference>
<feature type="transmembrane region" description="Helical" evidence="8">
    <location>
        <begin position="191"/>
        <end position="208"/>
    </location>
</feature>
<proteinExistence type="inferred from homology"/>
<keyword evidence="3" id="KW-0813">Transport</keyword>
<feature type="transmembrane region" description="Helical" evidence="8">
    <location>
        <begin position="303"/>
        <end position="321"/>
    </location>
</feature>
<feature type="transmembrane region" description="Helical" evidence="8">
    <location>
        <begin position="12"/>
        <end position="29"/>
    </location>
</feature>
<evidence type="ECO:0000256" key="6">
    <source>
        <dbReference type="ARBA" id="ARBA00022989"/>
    </source>
</evidence>
<dbReference type="Proteomes" id="UP000183952">
    <property type="component" value="Unassembled WGS sequence"/>
</dbReference>
<comment type="subcellular location">
    <subcellularLocation>
        <location evidence="1">Membrane</location>
        <topology evidence="1">Multi-pass membrane protein</topology>
    </subcellularLocation>
</comment>
<evidence type="ECO:0000313" key="10">
    <source>
        <dbReference type="Proteomes" id="UP000183952"/>
    </source>
</evidence>
<evidence type="ECO:0000313" key="9">
    <source>
        <dbReference type="EMBL" id="SHK40710.1"/>
    </source>
</evidence>
<keyword evidence="4" id="KW-0309">Germination</keyword>
<keyword evidence="6 8" id="KW-1133">Transmembrane helix</keyword>
<evidence type="ECO:0000256" key="4">
    <source>
        <dbReference type="ARBA" id="ARBA00022544"/>
    </source>
</evidence>
<feature type="transmembrane region" description="Helical" evidence="8">
    <location>
        <begin position="41"/>
        <end position="64"/>
    </location>
</feature>
<feature type="transmembrane region" description="Helical" evidence="8">
    <location>
        <begin position="117"/>
        <end position="134"/>
    </location>
</feature>
<dbReference type="EMBL" id="FRAD01000026">
    <property type="protein sequence ID" value="SHK40710.1"/>
    <property type="molecule type" value="Genomic_DNA"/>
</dbReference>
<feature type="transmembrane region" description="Helical" evidence="8">
    <location>
        <begin position="220"/>
        <end position="240"/>
    </location>
</feature>
<dbReference type="NCBIfam" id="TIGR00912">
    <property type="entry name" value="2A0309"/>
    <property type="match status" value="1"/>
</dbReference>
<dbReference type="STRING" id="1121331.SAMN02745248_02467"/>
<feature type="transmembrane region" description="Helical" evidence="8">
    <location>
        <begin position="146"/>
        <end position="164"/>
    </location>
</feature>
<dbReference type="GO" id="GO:0009847">
    <property type="term" value="P:spore germination"/>
    <property type="evidence" value="ECO:0007669"/>
    <property type="project" value="InterPro"/>
</dbReference>
<dbReference type="Pfam" id="PF03845">
    <property type="entry name" value="Spore_permease"/>
    <property type="match status" value="1"/>
</dbReference>
<keyword evidence="7 8" id="KW-0472">Membrane</keyword>
<organism evidence="9 10">
    <name type="scientific">Hathewaya proteolytica DSM 3090</name>
    <dbReference type="NCBI Taxonomy" id="1121331"/>
    <lineage>
        <taxon>Bacteria</taxon>
        <taxon>Bacillati</taxon>
        <taxon>Bacillota</taxon>
        <taxon>Clostridia</taxon>
        <taxon>Eubacteriales</taxon>
        <taxon>Clostridiaceae</taxon>
        <taxon>Hathewaya</taxon>
    </lineage>
</organism>
<sequence>MKNKIVIEDYQLFSTLVIGMLGINLFSYARGVTIYLGTEGWIAALLSGVITFALMLIIINLMALNDYKDFNCILNENLGCILGRIIIVLYIIYAIIYSATSLRVFGEVLKLYLLPRTPLSILIITFIITSWVIVGNGLDNVVRFNSVVFGFIFIPLAVILMFTLKNSDVTNILPIFNNNIVNYAKCTGRSMLSFTCIFLMFVLVPYAKNREHTIIVSMKAILFVTITYAVVTMISVILFTKEEVKDMLWPTITMIRSINLRGTFVEKWEGVVMVFWILFFYCNFITLYSFSTESLIKTFNIKGKKLLAVIIAIVYYALSMIPENVEQIYEVNSTRWFNYFSTATLVIPVVIYIISRFRKAYVR</sequence>